<proteinExistence type="predicted"/>
<sequence length="172" mass="19572">MSETLQMKLMILTNGIINGFCYAFCKAHLRKLKDLMEKDEVMKKDDLSSAICQALAEQTGISRPNRQAKEKLHQFINTIEEYLSIFEVPEIPDKKYTSIPEWMAYCKKIFQALEKMGQGAIVDTQVGAVLCPIAKLLAACLAQELNVAPPQNREEFNVFMGCARQYFQIVEK</sequence>
<accession>A0A1G2I5W1</accession>
<dbReference type="AlphaFoldDB" id="A0A1G2I5W1"/>
<evidence type="ECO:0000313" key="1">
    <source>
        <dbReference type="EMBL" id="OGZ69800.1"/>
    </source>
</evidence>
<reference evidence="1 2" key="1">
    <citation type="journal article" date="2016" name="Nat. Commun.">
        <title>Thousands of microbial genomes shed light on interconnected biogeochemical processes in an aquifer system.</title>
        <authorList>
            <person name="Anantharaman K."/>
            <person name="Brown C.T."/>
            <person name="Hug L.A."/>
            <person name="Sharon I."/>
            <person name="Castelle C.J."/>
            <person name="Probst A.J."/>
            <person name="Thomas B.C."/>
            <person name="Singh A."/>
            <person name="Wilkins M.J."/>
            <person name="Karaoz U."/>
            <person name="Brodie E.L."/>
            <person name="Williams K.H."/>
            <person name="Hubbard S.S."/>
            <person name="Banfield J.F."/>
        </authorList>
    </citation>
    <scope>NUCLEOTIDE SEQUENCE [LARGE SCALE GENOMIC DNA]</scope>
</reference>
<comment type="caution">
    <text evidence="1">The sequence shown here is derived from an EMBL/GenBank/DDBJ whole genome shotgun (WGS) entry which is preliminary data.</text>
</comment>
<dbReference type="EMBL" id="MHOT01000003">
    <property type="protein sequence ID" value="OGZ69800.1"/>
    <property type="molecule type" value="Genomic_DNA"/>
</dbReference>
<name>A0A1G2I5W1_9BACT</name>
<protein>
    <submittedName>
        <fullName evidence="1">Uncharacterized protein</fullName>
    </submittedName>
</protein>
<dbReference type="Proteomes" id="UP000178820">
    <property type="component" value="Unassembled WGS sequence"/>
</dbReference>
<evidence type="ECO:0000313" key="2">
    <source>
        <dbReference type="Proteomes" id="UP000178820"/>
    </source>
</evidence>
<organism evidence="1 2">
    <name type="scientific">Candidatus Staskawiczbacteria bacterium RIFCSPHIGHO2_02_FULL_42_22</name>
    <dbReference type="NCBI Taxonomy" id="1802207"/>
    <lineage>
        <taxon>Bacteria</taxon>
        <taxon>Candidatus Staskawicziibacteriota</taxon>
    </lineage>
</organism>
<gene>
    <name evidence="1" type="ORF">A3D44_02985</name>
</gene>